<sequence>MVPLVVTLLRISFLVFLWILVLIIVMSMRRDLGVGKRARIQPAGAPAGPSGPSGPSPGMPSQPSQAPRNIAHALVVVEGPGAGTSVRLAASPVLLGRAQEASLVLMDDYASSRHARLFPQGTRWFLEDLGSTNGTYVDEVQLTRAQPIEVGQRIRIGKTVMELRP</sequence>
<dbReference type="InterPro" id="IPR000253">
    <property type="entry name" value="FHA_dom"/>
</dbReference>
<dbReference type="EMBL" id="JRNH01000015">
    <property type="protein sequence ID" value="KGF20409.1"/>
    <property type="molecule type" value="Genomic_DNA"/>
</dbReference>
<dbReference type="SUPFAM" id="SSF49879">
    <property type="entry name" value="SMAD/FHA domain"/>
    <property type="match status" value="1"/>
</dbReference>
<evidence type="ECO:0000256" key="1">
    <source>
        <dbReference type="ARBA" id="ARBA00022553"/>
    </source>
</evidence>
<proteinExistence type="predicted"/>
<feature type="domain" description="FHA" evidence="4">
    <location>
        <begin position="93"/>
        <end position="142"/>
    </location>
</feature>
<evidence type="ECO:0000259" key="4">
    <source>
        <dbReference type="PROSITE" id="PS50006"/>
    </source>
</evidence>
<accession>A0A096AHH9</accession>
<dbReference type="InterPro" id="IPR050923">
    <property type="entry name" value="Cell_Proc_Reg/RNA_Proc"/>
</dbReference>
<evidence type="ECO:0000313" key="6">
    <source>
        <dbReference type="Proteomes" id="UP000053528"/>
    </source>
</evidence>
<name>A0A096AHH9_9MICC</name>
<dbReference type="PANTHER" id="PTHR23308">
    <property type="entry name" value="NUCLEAR INHIBITOR OF PROTEIN PHOSPHATASE-1"/>
    <property type="match status" value="1"/>
</dbReference>
<evidence type="ECO:0000256" key="2">
    <source>
        <dbReference type="SAM" id="MobiDB-lite"/>
    </source>
</evidence>
<reference evidence="5 6" key="1">
    <citation type="submission" date="2014-07" db="EMBL/GenBank/DDBJ databases">
        <authorList>
            <person name="McCorrison J."/>
            <person name="Sanka R."/>
            <person name="Torralba M."/>
            <person name="Gillis M."/>
            <person name="Haft D.H."/>
            <person name="Methe B."/>
            <person name="Sutton G."/>
            <person name="Nelson K.E."/>
        </authorList>
    </citation>
    <scope>NUCLEOTIDE SEQUENCE [LARGE SCALE GENOMIC DNA]</scope>
    <source>
        <strain evidence="5 6">DNF00011</strain>
    </source>
</reference>
<feature type="compositionally biased region" description="Low complexity" evidence="2">
    <location>
        <begin position="41"/>
        <end position="50"/>
    </location>
</feature>
<dbReference type="Proteomes" id="UP000053528">
    <property type="component" value="Unassembled WGS sequence"/>
</dbReference>
<evidence type="ECO:0000313" key="5">
    <source>
        <dbReference type="EMBL" id="KGF20409.1"/>
    </source>
</evidence>
<comment type="caution">
    <text evidence="5">The sequence shown here is derived from an EMBL/GenBank/DDBJ whole genome shotgun (WGS) entry which is preliminary data.</text>
</comment>
<keyword evidence="3" id="KW-0472">Membrane</keyword>
<dbReference type="AlphaFoldDB" id="A0A096AHH9"/>
<dbReference type="Gene3D" id="2.60.200.20">
    <property type="match status" value="1"/>
</dbReference>
<dbReference type="PROSITE" id="PS50006">
    <property type="entry name" value="FHA_DOMAIN"/>
    <property type="match status" value="1"/>
</dbReference>
<keyword evidence="1" id="KW-0597">Phosphoprotein</keyword>
<evidence type="ECO:0000256" key="3">
    <source>
        <dbReference type="SAM" id="Phobius"/>
    </source>
</evidence>
<dbReference type="InterPro" id="IPR008984">
    <property type="entry name" value="SMAD_FHA_dom_sf"/>
</dbReference>
<dbReference type="Pfam" id="PF00498">
    <property type="entry name" value="FHA"/>
    <property type="match status" value="1"/>
</dbReference>
<keyword evidence="3" id="KW-0812">Transmembrane</keyword>
<gene>
    <name evidence="5" type="ORF">HMPREF2128_05820</name>
</gene>
<feature type="transmembrane region" description="Helical" evidence="3">
    <location>
        <begin position="6"/>
        <end position="27"/>
    </location>
</feature>
<keyword evidence="3" id="KW-1133">Transmembrane helix</keyword>
<protein>
    <submittedName>
        <fullName evidence="5">Signal peptide protein</fullName>
    </submittedName>
</protein>
<feature type="region of interest" description="Disordered" evidence="2">
    <location>
        <begin position="41"/>
        <end position="66"/>
    </location>
</feature>
<dbReference type="RefSeq" id="WP_035756056.1">
    <property type="nucleotide sequence ID" value="NZ_JRNH01000015.1"/>
</dbReference>
<dbReference type="SMART" id="SM00240">
    <property type="entry name" value="FHA"/>
    <property type="match status" value="1"/>
</dbReference>
<organism evidence="5 6">
    <name type="scientific">Pseudoglutamicibacter albus DNF00011</name>
    <dbReference type="NCBI Taxonomy" id="1401063"/>
    <lineage>
        <taxon>Bacteria</taxon>
        <taxon>Bacillati</taxon>
        <taxon>Actinomycetota</taxon>
        <taxon>Actinomycetes</taxon>
        <taxon>Micrococcales</taxon>
        <taxon>Micrococcaceae</taxon>
        <taxon>Pseudoglutamicibacter</taxon>
    </lineage>
</organism>